<evidence type="ECO:0000256" key="3">
    <source>
        <dbReference type="ARBA" id="ARBA00023239"/>
    </source>
</evidence>
<dbReference type="NCBIfam" id="NF011645">
    <property type="entry name" value="PRK15063.1"/>
    <property type="match status" value="1"/>
</dbReference>
<evidence type="ECO:0000256" key="5">
    <source>
        <dbReference type="NCBIfam" id="TIGR01346"/>
    </source>
</evidence>
<dbReference type="RefSeq" id="WP_320005404.1">
    <property type="nucleotide sequence ID" value="NZ_JAUHJS010000008.1"/>
</dbReference>
<dbReference type="InterPro" id="IPR040442">
    <property type="entry name" value="Pyrv_kinase-like_dom_sf"/>
</dbReference>
<keyword evidence="7" id="KW-1185">Reference proteome</keyword>
<dbReference type="Proteomes" id="UP001168552">
    <property type="component" value="Unassembled WGS sequence"/>
</dbReference>
<comment type="caution">
    <text evidence="6">The sequence shown here is derived from an EMBL/GenBank/DDBJ whole genome shotgun (WGS) entry which is preliminary data.</text>
</comment>
<dbReference type="InterPro" id="IPR006254">
    <property type="entry name" value="Isocitrate_lyase"/>
</dbReference>
<name>A0ABT8F9D9_9BACT</name>
<accession>A0ABT8F9D9</accession>
<evidence type="ECO:0000313" key="7">
    <source>
        <dbReference type="Proteomes" id="UP001168552"/>
    </source>
</evidence>
<dbReference type="Pfam" id="PF00463">
    <property type="entry name" value="ICL"/>
    <property type="match status" value="2"/>
</dbReference>
<gene>
    <name evidence="6" type="primary">aceA</name>
    <name evidence="6" type="ORF">QWY31_15260</name>
</gene>
<dbReference type="PANTHER" id="PTHR21631:SF3">
    <property type="entry name" value="BIFUNCTIONAL GLYOXYLATE CYCLE PROTEIN"/>
    <property type="match status" value="1"/>
</dbReference>
<dbReference type="PROSITE" id="PS00161">
    <property type="entry name" value="ISOCITRATE_LYASE"/>
    <property type="match status" value="1"/>
</dbReference>
<dbReference type="PIRSF" id="PIRSF001362">
    <property type="entry name" value="Isocit_lyase"/>
    <property type="match status" value="1"/>
</dbReference>
<dbReference type="Gene3D" id="3.20.20.60">
    <property type="entry name" value="Phosphoenolpyruvate-binding domains"/>
    <property type="match status" value="1"/>
</dbReference>
<dbReference type="SUPFAM" id="SSF51621">
    <property type="entry name" value="Phosphoenolpyruvate/pyruvate domain"/>
    <property type="match status" value="1"/>
</dbReference>
<comment type="catalytic activity">
    <reaction evidence="4">
        <text>D-threo-isocitrate = glyoxylate + succinate</text>
        <dbReference type="Rhea" id="RHEA:13245"/>
        <dbReference type="ChEBI" id="CHEBI:15562"/>
        <dbReference type="ChEBI" id="CHEBI:30031"/>
        <dbReference type="ChEBI" id="CHEBI:36655"/>
        <dbReference type="EC" id="4.1.3.1"/>
    </reaction>
</comment>
<dbReference type="PANTHER" id="PTHR21631">
    <property type="entry name" value="ISOCITRATE LYASE/MALATE SYNTHASE"/>
    <property type="match status" value="1"/>
</dbReference>
<dbReference type="EC" id="4.1.3.1" evidence="1 5"/>
<evidence type="ECO:0000256" key="2">
    <source>
        <dbReference type="ARBA" id="ARBA00017446"/>
    </source>
</evidence>
<dbReference type="InterPro" id="IPR018523">
    <property type="entry name" value="Isocitrate_lyase_ph_CS"/>
</dbReference>
<dbReference type="InterPro" id="IPR015813">
    <property type="entry name" value="Pyrv/PenolPyrv_kinase-like_dom"/>
</dbReference>
<dbReference type="CDD" id="cd00377">
    <property type="entry name" value="ICL_PEPM"/>
    <property type="match status" value="1"/>
</dbReference>
<evidence type="ECO:0000256" key="4">
    <source>
        <dbReference type="ARBA" id="ARBA00023531"/>
    </source>
</evidence>
<evidence type="ECO:0000256" key="1">
    <source>
        <dbReference type="ARBA" id="ARBA00012909"/>
    </source>
</evidence>
<evidence type="ECO:0000313" key="6">
    <source>
        <dbReference type="EMBL" id="MDN4166869.1"/>
    </source>
</evidence>
<organism evidence="6 7">
    <name type="scientific">Shiella aurantiaca</name>
    <dbReference type="NCBI Taxonomy" id="3058365"/>
    <lineage>
        <taxon>Bacteria</taxon>
        <taxon>Pseudomonadati</taxon>
        <taxon>Bacteroidota</taxon>
        <taxon>Cytophagia</taxon>
        <taxon>Cytophagales</taxon>
        <taxon>Shiellaceae</taxon>
        <taxon>Shiella</taxon>
    </lineage>
</organism>
<sequence length="424" mass="46275">MTNLAYTDQLVHDWNTNPRWKNVERPYAASDVVKLAGSYRIEHTLARLGAERLWKMLNSESYVSALGALTGNQAVQQVQAGLKAIYLSGWQVAADANLSGNMYPDQSLYPADSVPSVVKRINNALLRADQIQTVSGKGEVHWLAPIVADAEAGFGGNLNAFELMKMMIEAGAAGVHFEDQLSSAKKCGHLGGKVLVPTREAVDKLVAARLASDVLGVPTLLVARTDADAANLITSDIDERDQPFIYGERTHEGFYKVKNGLEQAISRGLSYAPYADLVWCETSHPDLGEAREFAQAIHAKYPGKMLAYNCSPSFNWASKLSQAEMLCFRESLAEMGYKFQFITLAGFHSLNTGMFELAQAYKEKGMAGYSQLQEKEFALQEKGFTAVKHQAFVGTGYFDAVQNTITSGLASTAALKGSTEEAQF</sequence>
<dbReference type="GO" id="GO:0004451">
    <property type="term" value="F:isocitrate lyase activity"/>
    <property type="evidence" value="ECO:0007669"/>
    <property type="project" value="UniProtKB-EC"/>
</dbReference>
<dbReference type="EMBL" id="JAUHJS010000008">
    <property type="protein sequence ID" value="MDN4166869.1"/>
    <property type="molecule type" value="Genomic_DNA"/>
</dbReference>
<proteinExistence type="predicted"/>
<keyword evidence="3 6" id="KW-0456">Lyase</keyword>
<protein>
    <recommendedName>
        <fullName evidence="2 5">Isocitrate lyase</fullName>
        <ecNumber evidence="1 5">4.1.3.1</ecNumber>
    </recommendedName>
</protein>
<reference evidence="6" key="1">
    <citation type="submission" date="2023-06" db="EMBL/GenBank/DDBJ databases">
        <title>Cytophagales bacterium Strain LB-30, isolated from soil.</title>
        <authorList>
            <person name="Liu B."/>
        </authorList>
    </citation>
    <scope>NUCLEOTIDE SEQUENCE</scope>
    <source>
        <strain evidence="6">LB-30</strain>
    </source>
</reference>
<dbReference type="NCBIfam" id="TIGR01346">
    <property type="entry name" value="isocit_lyase"/>
    <property type="match status" value="1"/>
</dbReference>
<dbReference type="InterPro" id="IPR039556">
    <property type="entry name" value="ICL/PEPM"/>
</dbReference>